<name>A0ABY2BMM7_9ACTN</name>
<evidence type="ECO:0000313" key="2">
    <source>
        <dbReference type="Proteomes" id="UP000295818"/>
    </source>
</evidence>
<gene>
    <name evidence="1" type="ORF">EV644_104178</name>
</gene>
<organism evidence="1 2">
    <name type="scientific">Kribbella orskensis</name>
    <dbReference type="NCBI Taxonomy" id="2512216"/>
    <lineage>
        <taxon>Bacteria</taxon>
        <taxon>Bacillati</taxon>
        <taxon>Actinomycetota</taxon>
        <taxon>Actinomycetes</taxon>
        <taxon>Propionibacteriales</taxon>
        <taxon>Kribbellaceae</taxon>
        <taxon>Kribbella</taxon>
    </lineage>
</organism>
<dbReference type="EMBL" id="SLWM01000004">
    <property type="protein sequence ID" value="TCO25674.1"/>
    <property type="molecule type" value="Genomic_DNA"/>
</dbReference>
<protein>
    <submittedName>
        <fullName evidence="1">Uncharacterized protein</fullName>
    </submittedName>
</protein>
<dbReference type="Proteomes" id="UP000295818">
    <property type="component" value="Unassembled WGS sequence"/>
</dbReference>
<dbReference type="RefSeq" id="WP_132188520.1">
    <property type="nucleotide sequence ID" value="NZ_SLWM01000004.1"/>
</dbReference>
<accession>A0ABY2BMM7</accession>
<evidence type="ECO:0000313" key="1">
    <source>
        <dbReference type="EMBL" id="TCO25674.1"/>
    </source>
</evidence>
<proteinExistence type="predicted"/>
<keyword evidence="2" id="KW-1185">Reference proteome</keyword>
<sequence>MNLRLHIHHAFTGGWCADIDDDHDRQPDDPYWCVDQWPTLQDAITAGCYQLAKLSATVQTTHRLPRVSGHHDGLAVSPPLQLAA</sequence>
<comment type="caution">
    <text evidence="1">The sequence shown here is derived from an EMBL/GenBank/DDBJ whole genome shotgun (WGS) entry which is preliminary data.</text>
</comment>
<reference evidence="1 2" key="1">
    <citation type="journal article" date="2015" name="Stand. Genomic Sci.">
        <title>Genomic Encyclopedia of Bacterial and Archaeal Type Strains, Phase III: the genomes of soil and plant-associated and newly described type strains.</title>
        <authorList>
            <person name="Whitman W.B."/>
            <person name="Woyke T."/>
            <person name="Klenk H.P."/>
            <person name="Zhou Y."/>
            <person name="Lilburn T.G."/>
            <person name="Beck B.J."/>
            <person name="De Vos P."/>
            <person name="Vandamme P."/>
            <person name="Eisen J.A."/>
            <person name="Garrity G."/>
            <person name="Hugenholtz P."/>
            <person name="Kyrpides N.C."/>
        </authorList>
    </citation>
    <scope>NUCLEOTIDE SEQUENCE [LARGE SCALE GENOMIC DNA]</scope>
    <source>
        <strain evidence="1 2">VKM Ac-2538</strain>
    </source>
</reference>